<reference evidence="3 4" key="1">
    <citation type="journal article" date="2019" name="Commun. Biol.">
        <title>The bagworm genome reveals a unique fibroin gene that provides high tensile strength.</title>
        <authorList>
            <person name="Kono N."/>
            <person name="Nakamura H."/>
            <person name="Ohtoshi R."/>
            <person name="Tomita M."/>
            <person name="Numata K."/>
            <person name="Arakawa K."/>
        </authorList>
    </citation>
    <scope>NUCLEOTIDE SEQUENCE [LARGE SCALE GENOMIC DNA]</scope>
</reference>
<feature type="transmembrane region" description="Helical" evidence="1">
    <location>
        <begin position="102"/>
        <end position="125"/>
    </location>
</feature>
<organism evidence="3 4">
    <name type="scientific">Eumeta variegata</name>
    <name type="common">Bagworm moth</name>
    <name type="synonym">Eumeta japonica</name>
    <dbReference type="NCBI Taxonomy" id="151549"/>
    <lineage>
        <taxon>Eukaryota</taxon>
        <taxon>Metazoa</taxon>
        <taxon>Ecdysozoa</taxon>
        <taxon>Arthropoda</taxon>
        <taxon>Hexapoda</taxon>
        <taxon>Insecta</taxon>
        <taxon>Pterygota</taxon>
        <taxon>Neoptera</taxon>
        <taxon>Endopterygota</taxon>
        <taxon>Lepidoptera</taxon>
        <taxon>Glossata</taxon>
        <taxon>Ditrysia</taxon>
        <taxon>Tineoidea</taxon>
        <taxon>Psychidae</taxon>
        <taxon>Oiketicinae</taxon>
        <taxon>Eumeta</taxon>
    </lineage>
</organism>
<dbReference type="Proteomes" id="UP000299102">
    <property type="component" value="Unassembled WGS sequence"/>
</dbReference>
<comment type="caution">
    <text evidence="3">The sequence shown here is derived from an EMBL/GenBank/DDBJ whole genome shotgun (WGS) entry which is preliminary data.</text>
</comment>
<protein>
    <submittedName>
        <fullName evidence="3">Uncharacterized protein</fullName>
    </submittedName>
</protein>
<keyword evidence="1" id="KW-0812">Transmembrane</keyword>
<gene>
    <name evidence="3" type="ORF">EVAR_2893_1</name>
</gene>
<proteinExistence type="predicted"/>
<keyword evidence="2" id="KW-0732">Signal</keyword>
<evidence type="ECO:0000313" key="3">
    <source>
        <dbReference type="EMBL" id="GBP08088.1"/>
    </source>
</evidence>
<evidence type="ECO:0000313" key="4">
    <source>
        <dbReference type="Proteomes" id="UP000299102"/>
    </source>
</evidence>
<keyword evidence="1" id="KW-1133">Transmembrane helix</keyword>
<feature type="signal peptide" evidence="2">
    <location>
        <begin position="1"/>
        <end position="20"/>
    </location>
</feature>
<sequence length="166" mass="18620">MTPKACLVLISLALCNFAMAVPPSPYAIEHRSTHGHRTVRETHPQQVTAYQYHIIPNDEYAVLGNSLSDLGIWDLINPTSVLNAVSSNASTIFKHFVLKGSLVILGVALVLGFCAFTPFCTLTIHKYPTWSHYYRAALDSSPLENIEEFLVKSLEKYNEIRDKKKK</sequence>
<evidence type="ECO:0000256" key="1">
    <source>
        <dbReference type="SAM" id="Phobius"/>
    </source>
</evidence>
<evidence type="ECO:0000256" key="2">
    <source>
        <dbReference type="SAM" id="SignalP"/>
    </source>
</evidence>
<name>A0A4C1T3R5_EUMVA</name>
<keyword evidence="4" id="KW-1185">Reference proteome</keyword>
<dbReference type="EMBL" id="BGZK01000029">
    <property type="protein sequence ID" value="GBP08088.1"/>
    <property type="molecule type" value="Genomic_DNA"/>
</dbReference>
<feature type="chain" id="PRO_5020030532" evidence="2">
    <location>
        <begin position="21"/>
        <end position="166"/>
    </location>
</feature>
<dbReference type="AlphaFoldDB" id="A0A4C1T3R5"/>
<keyword evidence="1" id="KW-0472">Membrane</keyword>
<dbReference type="OrthoDB" id="7351150at2759"/>
<accession>A0A4C1T3R5</accession>